<dbReference type="Proteomes" id="UP000504606">
    <property type="component" value="Unplaced"/>
</dbReference>
<feature type="region of interest" description="Disordered" evidence="1">
    <location>
        <begin position="1"/>
        <end position="26"/>
    </location>
</feature>
<evidence type="ECO:0000256" key="1">
    <source>
        <dbReference type="SAM" id="MobiDB-lite"/>
    </source>
</evidence>
<dbReference type="InterPro" id="IPR040235">
    <property type="entry name" value="Nicolin-1"/>
</dbReference>
<dbReference type="PANTHER" id="PTHR31239:SF2">
    <property type="entry name" value="NICOLIN-1"/>
    <property type="match status" value="1"/>
</dbReference>
<protein>
    <submittedName>
        <fullName evidence="3">Uncharacterized protein LOC113213100 isoform X2</fullName>
    </submittedName>
</protein>
<dbReference type="GeneID" id="113213100"/>
<feature type="compositionally biased region" description="Gly residues" evidence="1">
    <location>
        <begin position="1"/>
        <end position="10"/>
    </location>
</feature>
<dbReference type="GO" id="GO:0005654">
    <property type="term" value="C:nucleoplasm"/>
    <property type="evidence" value="ECO:0007669"/>
    <property type="project" value="TreeGrafter"/>
</dbReference>
<evidence type="ECO:0000313" key="3">
    <source>
        <dbReference type="RefSeq" id="XP_052124062.1"/>
    </source>
</evidence>
<feature type="region of interest" description="Disordered" evidence="1">
    <location>
        <begin position="220"/>
        <end position="241"/>
    </location>
</feature>
<keyword evidence="2" id="KW-1185">Reference proteome</keyword>
<feature type="compositionally biased region" description="Low complexity" evidence="1">
    <location>
        <begin position="254"/>
        <end position="269"/>
    </location>
</feature>
<dbReference type="PANTHER" id="PTHR31239">
    <property type="entry name" value="NICOLIN 1"/>
    <property type="match status" value="1"/>
</dbReference>
<feature type="region of interest" description="Disordered" evidence="1">
    <location>
        <begin position="253"/>
        <end position="335"/>
    </location>
</feature>
<feature type="compositionally biased region" description="Basic residues" evidence="1">
    <location>
        <begin position="270"/>
        <end position="281"/>
    </location>
</feature>
<feature type="region of interest" description="Disordered" evidence="1">
    <location>
        <begin position="94"/>
        <end position="125"/>
    </location>
</feature>
<name>A0A9C6U6J3_FRAOC</name>
<evidence type="ECO:0000313" key="2">
    <source>
        <dbReference type="Proteomes" id="UP000504606"/>
    </source>
</evidence>
<organism evidence="2 3">
    <name type="scientific">Frankliniella occidentalis</name>
    <name type="common">Western flower thrips</name>
    <name type="synonym">Euthrips occidentalis</name>
    <dbReference type="NCBI Taxonomy" id="133901"/>
    <lineage>
        <taxon>Eukaryota</taxon>
        <taxon>Metazoa</taxon>
        <taxon>Ecdysozoa</taxon>
        <taxon>Arthropoda</taxon>
        <taxon>Hexapoda</taxon>
        <taxon>Insecta</taxon>
        <taxon>Pterygota</taxon>
        <taxon>Neoptera</taxon>
        <taxon>Paraneoptera</taxon>
        <taxon>Thysanoptera</taxon>
        <taxon>Terebrantia</taxon>
        <taxon>Thripoidea</taxon>
        <taxon>Thripidae</taxon>
        <taxon>Frankliniella</taxon>
    </lineage>
</organism>
<gene>
    <name evidence="3" type="primary">LOC113213100</name>
</gene>
<sequence length="335" mass="34843">MSSGRGGGLAVPGTSTSGASGAAVRRPARQTVDFSLKGPVHVTLDETPAGPPGCSVVDLLFAAPSQVSELVFHNYYTAWLTVLVRMLVAAPGPGPGPAPELGTPGQPQQTEQGQLQSGDAVPAVPAAQVQQQVQGDASSKLRKESGWVVAVARRVLMPSPHLETGSHDFVSILATESTVPWTELVAMRLVLRQPSPSWHTFHVEEIHVFAEPPRRAVWGRRHGPPAAAAVSSGSPAVGAGAAVGGAADQSVSVRLGPDAAPPADAGRPPLQRRPRRQLHGRGHQDADDADQGAGVRAQQPAPCLEDAHRGCTRWPRTRSGEIAGDIVEENNAGPT</sequence>
<dbReference type="AlphaFoldDB" id="A0A9C6U6J3"/>
<proteinExistence type="predicted"/>
<reference evidence="3" key="1">
    <citation type="submission" date="2025-08" db="UniProtKB">
        <authorList>
            <consortium name="RefSeq"/>
        </authorList>
    </citation>
    <scope>IDENTIFICATION</scope>
    <source>
        <tissue evidence="3">Whole organism</tissue>
    </source>
</reference>
<accession>A0A9C6U6J3</accession>
<feature type="compositionally biased region" description="Low complexity" evidence="1">
    <location>
        <begin position="224"/>
        <end position="241"/>
    </location>
</feature>
<feature type="compositionally biased region" description="Low complexity" evidence="1">
    <location>
        <begin position="99"/>
        <end position="125"/>
    </location>
</feature>
<dbReference type="RefSeq" id="XP_052124062.1">
    <property type="nucleotide sequence ID" value="XM_052268102.1"/>
</dbReference>